<evidence type="ECO:0000256" key="1">
    <source>
        <dbReference type="SAM" id="MobiDB-lite"/>
    </source>
</evidence>
<feature type="non-terminal residue" evidence="2">
    <location>
        <position position="1"/>
    </location>
</feature>
<name>A0A454D0Q7_VIBHA</name>
<reference evidence="2 3" key="1">
    <citation type="submission" date="2012-10" db="EMBL/GenBank/DDBJ databases">
        <title>Genome sequence of Vibrio Cholerae HENC-02.</title>
        <authorList>
            <person name="Eppinger M."/>
            <person name="Hasan N.A."/>
            <person name="Sengamalay N."/>
            <person name="Hine E."/>
            <person name="Su Q."/>
            <person name="Daugherty S.C."/>
            <person name="Young S."/>
            <person name="Sadzewicz L."/>
            <person name="Tallon L."/>
            <person name="Cebula T.A."/>
            <person name="Ravel J."/>
            <person name="Colwell R.R."/>
        </authorList>
    </citation>
    <scope>NUCLEOTIDE SEQUENCE [LARGE SCALE GENOMIC DNA]</scope>
    <source>
        <strain evidence="2 3">HENC-02</strain>
    </source>
</reference>
<dbReference type="AlphaFoldDB" id="A0A454D0Q7"/>
<gene>
    <name evidence="2" type="ORF">VCHENC02_2190B</name>
</gene>
<evidence type="ECO:0000313" key="3">
    <source>
        <dbReference type="Proteomes" id="UP000008367"/>
    </source>
</evidence>
<evidence type="ECO:0000313" key="2">
    <source>
        <dbReference type="EMBL" id="EKM32232.1"/>
    </source>
</evidence>
<proteinExistence type="predicted"/>
<feature type="compositionally biased region" description="Polar residues" evidence="1">
    <location>
        <begin position="8"/>
        <end position="24"/>
    </location>
</feature>
<dbReference type="Proteomes" id="UP000008367">
    <property type="component" value="Unassembled WGS sequence"/>
</dbReference>
<feature type="region of interest" description="Disordered" evidence="1">
    <location>
        <begin position="1"/>
        <end position="33"/>
    </location>
</feature>
<organism evidence="2 3">
    <name type="scientific">Vibrio harveyi</name>
    <name type="common">Beneckea harveyi</name>
    <dbReference type="NCBI Taxonomy" id="669"/>
    <lineage>
        <taxon>Bacteria</taxon>
        <taxon>Pseudomonadati</taxon>
        <taxon>Pseudomonadota</taxon>
        <taxon>Gammaproteobacteria</taxon>
        <taxon>Vibrionales</taxon>
        <taxon>Vibrionaceae</taxon>
        <taxon>Vibrio</taxon>
    </lineage>
</organism>
<accession>A0A454D0Q7</accession>
<comment type="caution">
    <text evidence="2">The sequence shown here is derived from an EMBL/GenBank/DDBJ whole genome shotgun (WGS) entry which is preliminary data.</text>
</comment>
<dbReference type="EMBL" id="AJSR01000826">
    <property type="protein sequence ID" value="EKM32232.1"/>
    <property type="molecule type" value="Genomic_DNA"/>
</dbReference>
<sequence>DSEKDANGVTNTALKQFVSQTSNEGDGLLRSRQ</sequence>
<protein>
    <submittedName>
        <fullName evidence="2">Uncharacterized protein</fullName>
    </submittedName>
</protein>